<dbReference type="HOGENOM" id="CLU_1111482_0_0_1"/>
<evidence type="ECO:0000313" key="2">
    <source>
        <dbReference type="Proteomes" id="UP000027238"/>
    </source>
</evidence>
<gene>
    <name evidence="1" type="ORF">CSUB01_00764</name>
</gene>
<dbReference type="OMA" id="TLVEWET"/>
<sequence length="245" mass="27627">MNHQVFKTLEGFGNSKITIVEWGTPLLIRLGYPLTPNPDLIFLVPDNQFQEANDIATRNGLKLTGDDEFPTSYLSEFPKQGCRYAYGEPKSKCVLIPLSWSGIAEDELSTITTTGIPLPCTIWTVPMPAFCATYLRIIMQERRGSTIRSMAIADLTNVIAYSMFDMSYEGSYLELPEDHMDDETFGFQNDKGNVALSSKEASEMEAAVNEIRGWKFGKDEDWHRDTLIQLVTGKQRYEELPSKGD</sequence>
<reference evidence="2" key="1">
    <citation type="journal article" date="2014" name="Genome Announc.">
        <title>Draft genome sequence of Colletotrichum sublineola, a destructive pathogen of cultivated sorghum.</title>
        <authorList>
            <person name="Baroncelli R."/>
            <person name="Sanz-Martin J.M."/>
            <person name="Rech G.E."/>
            <person name="Sukno S.A."/>
            <person name="Thon M.R."/>
        </authorList>
    </citation>
    <scope>NUCLEOTIDE SEQUENCE [LARGE SCALE GENOMIC DNA]</scope>
    <source>
        <strain evidence="2">TX430BB</strain>
    </source>
</reference>
<dbReference type="eggNOG" id="ENOG502RUI5">
    <property type="taxonomic scope" value="Eukaryota"/>
</dbReference>
<organism evidence="1 2">
    <name type="scientific">Colletotrichum sublineola</name>
    <name type="common">Sorghum anthracnose fungus</name>
    <dbReference type="NCBI Taxonomy" id="1173701"/>
    <lineage>
        <taxon>Eukaryota</taxon>
        <taxon>Fungi</taxon>
        <taxon>Dikarya</taxon>
        <taxon>Ascomycota</taxon>
        <taxon>Pezizomycotina</taxon>
        <taxon>Sordariomycetes</taxon>
        <taxon>Hypocreomycetidae</taxon>
        <taxon>Glomerellales</taxon>
        <taxon>Glomerellaceae</taxon>
        <taxon>Colletotrichum</taxon>
        <taxon>Colletotrichum graminicola species complex</taxon>
    </lineage>
</organism>
<dbReference type="OrthoDB" id="4202165at2759"/>
<protein>
    <submittedName>
        <fullName evidence="1">Uncharacterized protein</fullName>
    </submittedName>
</protein>
<name>A0A066WX15_COLSU</name>
<dbReference type="EMBL" id="JMSE01001414">
    <property type="protein sequence ID" value="KDN61443.1"/>
    <property type="molecule type" value="Genomic_DNA"/>
</dbReference>
<accession>A0A066WX15</accession>
<comment type="caution">
    <text evidence="1">The sequence shown here is derived from an EMBL/GenBank/DDBJ whole genome shotgun (WGS) entry which is preliminary data.</text>
</comment>
<proteinExistence type="predicted"/>
<keyword evidence="2" id="KW-1185">Reference proteome</keyword>
<dbReference type="AlphaFoldDB" id="A0A066WX15"/>
<evidence type="ECO:0000313" key="1">
    <source>
        <dbReference type="EMBL" id="KDN61443.1"/>
    </source>
</evidence>
<dbReference type="Proteomes" id="UP000027238">
    <property type="component" value="Unassembled WGS sequence"/>
</dbReference>